<keyword evidence="4" id="KW-0732">Signal</keyword>
<dbReference type="Gene3D" id="2.60.40.1180">
    <property type="entry name" value="Golgi alpha-mannosidase II"/>
    <property type="match status" value="1"/>
</dbReference>
<sequence length="601" mass="67636">MAKQEDLMDNAEGSEQLNIEQLEAIDADHDARMAWWREARVGLFIHWGLYSLPAGVWKGKEVPASYAEHLMLRARIPVSEYEQIATEFHAEHFDAKEWVRAAKLAGLEYLIFTAKHHEGFAMYDSDVSDYNIVKKTPFARDPLRELADACREEGIKLCIYYSHSMDWHHPDSQGNTWDYPHNIGAYDDVASWINDEDKRTRYEHYLHTSALPQVKELLEKYGPVGLLWFDCGHKLTAEQGAAFVKQVREVQPDCLINRRVWMDPYGDYGNTSDNQPHVRVPRKDWESIATLNDSWGYKVADHNWKTADVVLRQMIDVLSLNGNFVINVGPMGNGAFDPKSVELLEQIGHWMQTNGEAVHGTRQSPIGKPPWGRCTIKDGILYLHIFEWPTNGKLLVPGLRNPVLKAYALADKDRSALPVTRISEEDIVIEVPISATASTIPVLAIEFTGECDTNPVRLLYTADYPNNFGAFDADIEGPTVRYDTGKKDHDNLINWTSLEDEASWTFRANGPDRLQAVLEYGAAADVDGGSYELSVISKRSGETVSRITQTVKATGDGYEFAAFPVGHLSLPEAGDYVLRLKALSLPNGAFICLKKIVLERG</sequence>
<keyword evidence="5" id="KW-0378">Hydrolase</keyword>
<comment type="caution">
    <text evidence="8">The sequence shown here is derived from an EMBL/GenBank/DDBJ whole genome shotgun (WGS) entry which is preliminary data.</text>
</comment>
<reference evidence="8 9" key="1">
    <citation type="submission" date="2022-09" db="EMBL/GenBank/DDBJ databases">
        <authorList>
            <person name="Han X.L."/>
            <person name="Wang Q."/>
            <person name="Lu T."/>
        </authorList>
    </citation>
    <scope>NUCLEOTIDE SEQUENCE [LARGE SCALE GENOMIC DNA]</scope>
    <source>
        <strain evidence="8 9">WQ 127069</strain>
    </source>
</reference>
<accession>A0ABT2UHI1</accession>
<dbReference type="PRINTS" id="PR00741">
    <property type="entry name" value="GLHYDRLASE29"/>
</dbReference>
<proteinExistence type="inferred from homology"/>
<evidence type="ECO:0000256" key="3">
    <source>
        <dbReference type="ARBA" id="ARBA00012662"/>
    </source>
</evidence>
<dbReference type="RefSeq" id="WP_262685316.1">
    <property type="nucleotide sequence ID" value="NZ_JAOQIO010000077.1"/>
</dbReference>
<comment type="similarity">
    <text evidence="2">Belongs to the glycosyl hydrolase 29 family.</text>
</comment>
<evidence type="ECO:0000256" key="1">
    <source>
        <dbReference type="ARBA" id="ARBA00004071"/>
    </source>
</evidence>
<organism evidence="8 9">
    <name type="scientific">Paenibacillus baimaensis</name>
    <dbReference type="NCBI Taxonomy" id="2982185"/>
    <lineage>
        <taxon>Bacteria</taxon>
        <taxon>Bacillati</taxon>
        <taxon>Bacillota</taxon>
        <taxon>Bacilli</taxon>
        <taxon>Bacillales</taxon>
        <taxon>Paenibacillaceae</taxon>
        <taxon>Paenibacillus</taxon>
    </lineage>
</organism>
<keyword evidence="6" id="KW-0326">Glycosidase</keyword>
<protein>
    <recommendedName>
        <fullName evidence="3">alpha-L-fucosidase</fullName>
        <ecNumber evidence="3">3.2.1.51</ecNumber>
    </recommendedName>
</protein>
<gene>
    <name evidence="8" type="ORF">OB236_18525</name>
</gene>
<dbReference type="InterPro" id="IPR057739">
    <property type="entry name" value="Glyco_hydro_29_N"/>
</dbReference>
<evidence type="ECO:0000256" key="6">
    <source>
        <dbReference type="ARBA" id="ARBA00023295"/>
    </source>
</evidence>
<dbReference type="InterPro" id="IPR013780">
    <property type="entry name" value="Glyco_hydro_b"/>
</dbReference>
<keyword evidence="9" id="KW-1185">Reference proteome</keyword>
<dbReference type="InterPro" id="IPR000933">
    <property type="entry name" value="Glyco_hydro_29"/>
</dbReference>
<evidence type="ECO:0000259" key="7">
    <source>
        <dbReference type="Pfam" id="PF01120"/>
    </source>
</evidence>
<dbReference type="InterPro" id="IPR017853">
    <property type="entry name" value="GH"/>
</dbReference>
<evidence type="ECO:0000313" key="8">
    <source>
        <dbReference type="EMBL" id="MCU6794102.1"/>
    </source>
</evidence>
<dbReference type="Gene3D" id="3.20.20.80">
    <property type="entry name" value="Glycosidases"/>
    <property type="match status" value="1"/>
</dbReference>
<evidence type="ECO:0000313" key="9">
    <source>
        <dbReference type="Proteomes" id="UP001652445"/>
    </source>
</evidence>
<comment type="function">
    <text evidence="1">Alpha-L-fucosidase is responsible for hydrolyzing the alpha-1,6-linked fucose joined to the reducing-end N-acetylglucosamine of the carbohydrate moieties of glycoproteins.</text>
</comment>
<dbReference type="EMBL" id="JAOQIO010000077">
    <property type="protein sequence ID" value="MCU6794102.1"/>
    <property type="molecule type" value="Genomic_DNA"/>
</dbReference>
<evidence type="ECO:0000256" key="4">
    <source>
        <dbReference type="ARBA" id="ARBA00022729"/>
    </source>
</evidence>
<dbReference type="InterPro" id="IPR016286">
    <property type="entry name" value="FUC_metazoa-typ"/>
</dbReference>
<dbReference type="EC" id="3.2.1.51" evidence="3"/>
<dbReference type="SMART" id="SM00812">
    <property type="entry name" value="Alpha_L_fucos"/>
    <property type="match status" value="1"/>
</dbReference>
<evidence type="ECO:0000256" key="2">
    <source>
        <dbReference type="ARBA" id="ARBA00007951"/>
    </source>
</evidence>
<dbReference type="PANTHER" id="PTHR10030:SF37">
    <property type="entry name" value="ALPHA-L-FUCOSIDASE-RELATED"/>
    <property type="match status" value="1"/>
</dbReference>
<evidence type="ECO:0000256" key="5">
    <source>
        <dbReference type="ARBA" id="ARBA00022801"/>
    </source>
</evidence>
<dbReference type="SUPFAM" id="SSF51445">
    <property type="entry name" value="(Trans)glycosidases"/>
    <property type="match status" value="1"/>
</dbReference>
<dbReference type="Pfam" id="PF01120">
    <property type="entry name" value="Alpha_L_fucos"/>
    <property type="match status" value="1"/>
</dbReference>
<dbReference type="Proteomes" id="UP001652445">
    <property type="component" value="Unassembled WGS sequence"/>
</dbReference>
<name>A0ABT2UHI1_9BACL</name>
<feature type="domain" description="Glycoside hydrolase family 29 N-terminal" evidence="7">
    <location>
        <begin position="28"/>
        <end position="356"/>
    </location>
</feature>
<dbReference type="PANTHER" id="PTHR10030">
    <property type="entry name" value="ALPHA-L-FUCOSIDASE"/>
    <property type="match status" value="1"/>
</dbReference>